<comment type="caution">
    <text evidence="2">The sequence shown here is derived from an EMBL/GenBank/DDBJ whole genome shotgun (WGS) entry which is preliminary data.</text>
</comment>
<name>A0A8H6M580_9AGAR</name>
<reference evidence="2 3" key="1">
    <citation type="submission" date="2020-07" db="EMBL/GenBank/DDBJ databases">
        <title>Comparative genomics of pyrophilous fungi reveals a link between fire events and developmental genes.</title>
        <authorList>
            <consortium name="DOE Joint Genome Institute"/>
            <person name="Steindorff A.S."/>
            <person name="Carver A."/>
            <person name="Calhoun S."/>
            <person name="Stillman K."/>
            <person name="Liu H."/>
            <person name="Lipzen A."/>
            <person name="Pangilinan J."/>
            <person name="Labutti K."/>
            <person name="Bruns T.D."/>
            <person name="Grigoriev I.V."/>
        </authorList>
    </citation>
    <scope>NUCLEOTIDE SEQUENCE [LARGE SCALE GENOMIC DNA]</scope>
    <source>
        <strain evidence="2 3">CBS 144469</strain>
    </source>
</reference>
<keyword evidence="3" id="KW-1185">Reference proteome</keyword>
<proteinExistence type="predicted"/>
<evidence type="ECO:0000256" key="1">
    <source>
        <dbReference type="SAM" id="MobiDB-lite"/>
    </source>
</evidence>
<gene>
    <name evidence="2" type="ORF">DFP72DRAFT_847720</name>
</gene>
<organism evidence="2 3">
    <name type="scientific">Ephemerocybe angulata</name>
    <dbReference type="NCBI Taxonomy" id="980116"/>
    <lineage>
        <taxon>Eukaryota</taxon>
        <taxon>Fungi</taxon>
        <taxon>Dikarya</taxon>
        <taxon>Basidiomycota</taxon>
        <taxon>Agaricomycotina</taxon>
        <taxon>Agaricomycetes</taxon>
        <taxon>Agaricomycetidae</taxon>
        <taxon>Agaricales</taxon>
        <taxon>Agaricineae</taxon>
        <taxon>Psathyrellaceae</taxon>
        <taxon>Ephemerocybe</taxon>
    </lineage>
</organism>
<sequence length="314" mass="34697">MSSTLPNVARRTSMRRVFNAFSSSVRSPHAAPHSTDASTSGQDGAHARHAPQYPETLLAGCISVVFGDSSAHPQIRARKTLNVPYATPRYCSPDAFLSCLGIPAPRRRRHAHLESVAQQVTVNAMSYALPRHARRTHFCCFWAILGHHMESRMRGGAARILCPLFSGCATQRLNIPAHRPSTDLKPLSFPNPIPHLPDPLLSGRTCVASSQCRRHKTHFTILGFESQQVKMGIQASTPIGHVARSLPSRGIYLCRVFVITVEPVRRGNSIRRDFAAQGENHQKVYPRPEFAPQKHSTPVVDDIRALTLTYPITA</sequence>
<dbReference type="EMBL" id="JACGCI010000031">
    <property type="protein sequence ID" value="KAF6755150.1"/>
    <property type="molecule type" value="Genomic_DNA"/>
</dbReference>
<evidence type="ECO:0000313" key="3">
    <source>
        <dbReference type="Proteomes" id="UP000521943"/>
    </source>
</evidence>
<dbReference type="Proteomes" id="UP000521943">
    <property type="component" value="Unassembled WGS sequence"/>
</dbReference>
<accession>A0A8H6M580</accession>
<dbReference type="AlphaFoldDB" id="A0A8H6M580"/>
<evidence type="ECO:0000313" key="2">
    <source>
        <dbReference type="EMBL" id="KAF6755150.1"/>
    </source>
</evidence>
<protein>
    <submittedName>
        <fullName evidence="2">Uncharacterized protein</fullName>
    </submittedName>
</protein>
<feature type="region of interest" description="Disordered" evidence="1">
    <location>
        <begin position="23"/>
        <end position="48"/>
    </location>
</feature>